<protein>
    <submittedName>
        <fullName evidence="1">Uncharacterized protein</fullName>
    </submittedName>
</protein>
<dbReference type="Proteomes" id="UP001243375">
    <property type="component" value="Unassembled WGS sequence"/>
</dbReference>
<keyword evidence="2" id="KW-1185">Reference proteome</keyword>
<comment type="caution">
    <text evidence="1">The sequence shown here is derived from an EMBL/GenBank/DDBJ whole genome shotgun (WGS) entry which is preliminary data.</text>
</comment>
<accession>A0ACC2XHH0</accession>
<dbReference type="EMBL" id="JASBWU010000003">
    <property type="protein sequence ID" value="KAJ9123382.1"/>
    <property type="molecule type" value="Genomic_DNA"/>
</dbReference>
<reference evidence="1" key="1">
    <citation type="submission" date="2023-04" db="EMBL/GenBank/DDBJ databases">
        <title>Draft Genome sequencing of Naganishia species isolated from polar environments using Oxford Nanopore Technology.</title>
        <authorList>
            <person name="Leo P."/>
            <person name="Venkateswaran K."/>
        </authorList>
    </citation>
    <scope>NUCLEOTIDE SEQUENCE</scope>
    <source>
        <strain evidence="1">MNA-CCFEE 5425</strain>
    </source>
</reference>
<name>A0ACC2XHH0_9TREE</name>
<proteinExistence type="predicted"/>
<evidence type="ECO:0000313" key="2">
    <source>
        <dbReference type="Proteomes" id="UP001243375"/>
    </source>
</evidence>
<sequence length="414" mass="44920">MSDTEQQTKTTTEDVAMDDAPAATEQDAAPVADDAPAKDSAAMDTEEAAAPAAEEETNEKEEKSASTEKPVSSKPKGGPNKPSQTARKDGNSTRKLAGKIAKADAKESSKGKFQVGDVVLGKVVDRDDVPELVAKERPKSSSIVCVHSWLSPSDVKPLPKHEIDAYLKNTSRKTSGDLYQAYTIASHPKEWIAEREEERIAAKEESERKPTPADDEDELAGEEDEEEATAKSGGKRKRIAVEKKTTKEKPVSKRAKTDKAPPKKVSLTSARIYSRMSFVDPPERRMFADCWYSLSISVRISLCLPSSCLTHIQSAKKDAADEEAPASKKAANSKAAGNSKKAPASTGKKAAPTSAAKETKESKEAKDDAGDGMCRETQNSGLQFANRVFVSKSRSTIFLPFLLVNFDRRDVFRP</sequence>
<gene>
    <name evidence="1" type="ORF">QFC22_001581</name>
</gene>
<evidence type="ECO:0000313" key="1">
    <source>
        <dbReference type="EMBL" id="KAJ9123382.1"/>
    </source>
</evidence>
<organism evidence="1 2">
    <name type="scientific">Naganishia vaughanmartiniae</name>
    <dbReference type="NCBI Taxonomy" id="1424756"/>
    <lineage>
        <taxon>Eukaryota</taxon>
        <taxon>Fungi</taxon>
        <taxon>Dikarya</taxon>
        <taxon>Basidiomycota</taxon>
        <taxon>Agaricomycotina</taxon>
        <taxon>Tremellomycetes</taxon>
        <taxon>Filobasidiales</taxon>
        <taxon>Filobasidiaceae</taxon>
        <taxon>Naganishia</taxon>
    </lineage>
</organism>